<evidence type="ECO:0000256" key="1">
    <source>
        <dbReference type="SAM" id="MobiDB-lite"/>
    </source>
</evidence>
<proteinExistence type="predicted"/>
<dbReference type="Proteomes" id="UP001595075">
    <property type="component" value="Unassembled WGS sequence"/>
</dbReference>
<dbReference type="InterPro" id="IPR021036">
    <property type="entry name" value="Ribosomal_mS45"/>
</dbReference>
<reference evidence="2 3" key="1">
    <citation type="journal article" date="2024" name="Commun. Biol.">
        <title>Comparative genomic analysis of thermophilic fungi reveals convergent evolutionary adaptations and gene losses.</title>
        <authorList>
            <person name="Steindorff A.S."/>
            <person name="Aguilar-Pontes M.V."/>
            <person name="Robinson A.J."/>
            <person name="Andreopoulos B."/>
            <person name="LaButti K."/>
            <person name="Kuo A."/>
            <person name="Mondo S."/>
            <person name="Riley R."/>
            <person name="Otillar R."/>
            <person name="Haridas S."/>
            <person name="Lipzen A."/>
            <person name="Grimwood J."/>
            <person name="Schmutz J."/>
            <person name="Clum A."/>
            <person name="Reid I.D."/>
            <person name="Moisan M.C."/>
            <person name="Butler G."/>
            <person name="Nguyen T.T.M."/>
            <person name="Dewar K."/>
            <person name="Conant G."/>
            <person name="Drula E."/>
            <person name="Henrissat B."/>
            <person name="Hansel C."/>
            <person name="Singer S."/>
            <person name="Hutchinson M.I."/>
            <person name="de Vries R.P."/>
            <person name="Natvig D.O."/>
            <person name="Powell A.J."/>
            <person name="Tsang A."/>
            <person name="Grigoriev I.V."/>
        </authorList>
    </citation>
    <scope>NUCLEOTIDE SEQUENCE [LARGE SCALE GENOMIC DNA]</scope>
    <source>
        <strain evidence="2 3">CBS 494.80</strain>
    </source>
</reference>
<evidence type="ECO:0000313" key="3">
    <source>
        <dbReference type="Proteomes" id="UP001595075"/>
    </source>
</evidence>
<organism evidence="2 3">
    <name type="scientific">Oculimacula yallundae</name>
    <dbReference type="NCBI Taxonomy" id="86028"/>
    <lineage>
        <taxon>Eukaryota</taxon>
        <taxon>Fungi</taxon>
        <taxon>Dikarya</taxon>
        <taxon>Ascomycota</taxon>
        <taxon>Pezizomycotina</taxon>
        <taxon>Leotiomycetes</taxon>
        <taxon>Helotiales</taxon>
        <taxon>Ploettnerulaceae</taxon>
        <taxon>Oculimacula</taxon>
    </lineage>
</organism>
<dbReference type="Pfam" id="PF12298">
    <property type="entry name" value="Bot1p"/>
    <property type="match status" value="1"/>
</dbReference>
<sequence>MPPVLRCAANVPSVICTRQSCRVGVSSRSFSTSPRHEQRTTRARRGFFRWMNGLGKNFLTPREDSTNYLSAYNNFGQLKRVVDAARETAAGAATPTNGSGASAEKNASPALNPDGTKAAPEVPPETTRDLKPFPLNGSFVSQPVLGGMVKEDIWYKIMIEGKSVREVSATLGVEMARVGAVVRLKEVEKQWQKMGKPLALQYQNAINKMLPKTLLAPPGEKPNLHESINDLPVHRMTGQQIWHPTSESRHFTREDAAKIFDDNLLPADARVPHPELAVRFKDYLEDISPEEKYKRMTDRDNAEEKKRAAKLARQAKKEAAIKKVDTGRWEFHFTDINVDAVGKTGRGHKGVGWRYGQPHDDRTRGKIKIPTSVE</sequence>
<evidence type="ECO:0000313" key="2">
    <source>
        <dbReference type="EMBL" id="KAL2062370.1"/>
    </source>
</evidence>
<feature type="region of interest" description="Disordered" evidence="1">
    <location>
        <begin position="349"/>
        <end position="374"/>
    </location>
</feature>
<protein>
    <recommendedName>
        <fullName evidence="4">Ribosomal protein S35, mitochondrial</fullName>
    </recommendedName>
</protein>
<evidence type="ECO:0008006" key="4">
    <source>
        <dbReference type="Google" id="ProtNLM"/>
    </source>
</evidence>
<dbReference type="PANTHER" id="PTHR28158">
    <property type="entry name" value="37S RIBOSOMAL PROTEIN S35, MITOCHONDRIAL"/>
    <property type="match status" value="1"/>
</dbReference>
<accession>A0ABR4BXJ4</accession>
<dbReference type="PANTHER" id="PTHR28158:SF1">
    <property type="entry name" value="SMALL RIBOSOMAL SUBUNIT PROTEIN MS45"/>
    <property type="match status" value="1"/>
</dbReference>
<feature type="region of interest" description="Disordered" evidence="1">
    <location>
        <begin position="89"/>
        <end position="130"/>
    </location>
</feature>
<dbReference type="EMBL" id="JAZHXI010000017">
    <property type="protein sequence ID" value="KAL2062370.1"/>
    <property type="molecule type" value="Genomic_DNA"/>
</dbReference>
<keyword evidence="3" id="KW-1185">Reference proteome</keyword>
<comment type="caution">
    <text evidence="2">The sequence shown here is derived from an EMBL/GenBank/DDBJ whole genome shotgun (WGS) entry which is preliminary data.</text>
</comment>
<gene>
    <name evidence="2" type="ORF">VTL71DRAFT_6636</name>
</gene>
<name>A0ABR4BXJ4_9HELO</name>